<accession>A0A0H2S1U7</accession>
<organism evidence="1 2">
    <name type="scientific">Schizopora paradoxa</name>
    <dbReference type="NCBI Taxonomy" id="27342"/>
    <lineage>
        <taxon>Eukaryota</taxon>
        <taxon>Fungi</taxon>
        <taxon>Dikarya</taxon>
        <taxon>Basidiomycota</taxon>
        <taxon>Agaricomycotina</taxon>
        <taxon>Agaricomycetes</taxon>
        <taxon>Hymenochaetales</taxon>
        <taxon>Schizoporaceae</taxon>
        <taxon>Schizopora</taxon>
    </lineage>
</organism>
<sequence length="159" mass="17957">MSTPAILISLASDARHSANLAIDLLLIISCGREHLPRPISLCPTNLTIIRPSCFIRVHPSNPLQRKCFDVRPLSTIRRWCLPHIRKSSAPKSRSSPSLRMHSIFIDTRTRRLCRRVHPYSKFRSIHASGWGQSCPHHDPDAVQSLCPLRHASTVFIISS</sequence>
<keyword evidence="2" id="KW-1185">Reference proteome</keyword>
<evidence type="ECO:0000313" key="1">
    <source>
        <dbReference type="EMBL" id="KLO18320.1"/>
    </source>
</evidence>
<reference evidence="1 2" key="1">
    <citation type="submission" date="2015-04" db="EMBL/GenBank/DDBJ databases">
        <title>Complete genome sequence of Schizopora paradoxa KUC8140, a cosmopolitan wood degrader in East Asia.</title>
        <authorList>
            <consortium name="DOE Joint Genome Institute"/>
            <person name="Min B."/>
            <person name="Park H."/>
            <person name="Jang Y."/>
            <person name="Kim J.-J."/>
            <person name="Kim K.H."/>
            <person name="Pangilinan J."/>
            <person name="Lipzen A."/>
            <person name="Riley R."/>
            <person name="Grigoriev I.V."/>
            <person name="Spatafora J.W."/>
            <person name="Choi I.-G."/>
        </authorList>
    </citation>
    <scope>NUCLEOTIDE SEQUENCE [LARGE SCALE GENOMIC DNA]</scope>
    <source>
        <strain evidence="1 2">KUC8140</strain>
    </source>
</reference>
<dbReference type="EMBL" id="KQ085896">
    <property type="protein sequence ID" value="KLO18320.1"/>
    <property type="molecule type" value="Genomic_DNA"/>
</dbReference>
<dbReference type="Proteomes" id="UP000053477">
    <property type="component" value="Unassembled WGS sequence"/>
</dbReference>
<name>A0A0H2S1U7_9AGAM</name>
<proteinExistence type="predicted"/>
<gene>
    <name evidence="1" type="ORF">SCHPADRAFT_130772</name>
</gene>
<dbReference type="InParanoid" id="A0A0H2S1U7"/>
<evidence type="ECO:0000313" key="2">
    <source>
        <dbReference type="Proteomes" id="UP000053477"/>
    </source>
</evidence>
<dbReference type="AlphaFoldDB" id="A0A0H2S1U7"/>
<protein>
    <submittedName>
        <fullName evidence="1">Uncharacterized protein</fullName>
    </submittedName>
</protein>